<dbReference type="EMBL" id="QSFX01000035">
    <property type="protein sequence ID" value="RHA84216.1"/>
    <property type="molecule type" value="Genomic_DNA"/>
</dbReference>
<dbReference type="Proteomes" id="UP000283492">
    <property type="component" value="Unassembled WGS sequence"/>
</dbReference>
<protein>
    <submittedName>
        <fullName evidence="2">Uncharacterized protein</fullName>
    </submittedName>
</protein>
<evidence type="ECO:0000256" key="1">
    <source>
        <dbReference type="SAM" id="MobiDB-lite"/>
    </source>
</evidence>
<evidence type="ECO:0000313" key="2">
    <source>
        <dbReference type="EMBL" id="RHA84216.1"/>
    </source>
</evidence>
<name>A0A3R6AN43_9FIRM</name>
<evidence type="ECO:0000313" key="3">
    <source>
        <dbReference type="Proteomes" id="UP000283492"/>
    </source>
</evidence>
<comment type="caution">
    <text evidence="2">The sequence shown here is derived from an EMBL/GenBank/DDBJ whole genome shotgun (WGS) entry which is preliminary data.</text>
</comment>
<reference evidence="2 3" key="1">
    <citation type="submission" date="2018-08" db="EMBL/GenBank/DDBJ databases">
        <title>A genome reference for cultivated species of the human gut microbiota.</title>
        <authorList>
            <person name="Zou Y."/>
            <person name="Xue W."/>
            <person name="Luo G."/>
        </authorList>
    </citation>
    <scope>NUCLEOTIDE SEQUENCE [LARGE SCALE GENOMIC DNA]</scope>
    <source>
        <strain evidence="2 3">AM42-1AC</strain>
    </source>
</reference>
<sequence>MQPQGESIWGNINLCIEIALDIYFMIGENGEGIVVPKECAEEVFSEKTVEAGKEADGCLYYPKGDTMEMPLYEMMQKRAALARKMEIAAAKQMEQIRGNGSGAADSLFAKIAPPAETEYVICCARDGIYLTGGNEMQLLVAEQLAEHFLTPYACEFARNENGYYHFPLQAGAIALHELKTVFPECKEWIISEESLNATICQCYPTYRTDYNAIVSEQEQIPDVKAPINLFLQEQLDQEKSQMQNTEQEEKLQEFEENMTQEESQGYEEDDEYGEQIEFGY</sequence>
<gene>
    <name evidence="2" type="ORF">DW914_15505</name>
</gene>
<dbReference type="RefSeq" id="WP_118030281.1">
    <property type="nucleotide sequence ID" value="NZ_CABJFX010000035.1"/>
</dbReference>
<feature type="compositionally biased region" description="Acidic residues" evidence="1">
    <location>
        <begin position="254"/>
        <end position="274"/>
    </location>
</feature>
<organism evidence="2 3">
    <name type="scientific">Roseburia inulinivorans</name>
    <dbReference type="NCBI Taxonomy" id="360807"/>
    <lineage>
        <taxon>Bacteria</taxon>
        <taxon>Bacillati</taxon>
        <taxon>Bacillota</taxon>
        <taxon>Clostridia</taxon>
        <taxon>Lachnospirales</taxon>
        <taxon>Lachnospiraceae</taxon>
        <taxon>Roseburia</taxon>
    </lineage>
</organism>
<feature type="region of interest" description="Disordered" evidence="1">
    <location>
        <begin position="236"/>
        <end position="280"/>
    </location>
</feature>
<accession>A0A3R6AN43</accession>
<dbReference type="AlphaFoldDB" id="A0A3R6AN43"/>
<proteinExistence type="predicted"/>